<name>A0ABU5R6B3_9PSEU</name>
<dbReference type="CDD" id="cd02440">
    <property type="entry name" value="AdoMet_MTases"/>
    <property type="match status" value="1"/>
</dbReference>
<evidence type="ECO:0000313" key="6">
    <source>
        <dbReference type="Proteomes" id="UP001304298"/>
    </source>
</evidence>
<keyword evidence="2" id="KW-0808">Transferase</keyword>
<dbReference type="GO" id="GO:0032259">
    <property type="term" value="P:methylation"/>
    <property type="evidence" value="ECO:0007669"/>
    <property type="project" value="UniProtKB-KW"/>
</dbReference>
<evidence type="ECO:0000256" key="1">
    <source>
        <dbReference type="ARBA" id="ARBA00022603"/>
    </source>
</evidence>
<evidence type="ECO:0000313" key="5">
    <source>
        <dbReference type="EMBL" id="MEA5361762.1"/>
    </source>
</evidence>
<dbReference type="SUPFAM" id="SSF53335">
    <property type="entry name" value="S-adenosyl-L-methionine-dependent methyltransferases"/>
    <property type="match status" value="1"/>
</dbReference>
<dbReference type="Pfam" id="PF08241">
    <property type="entry name" value="Methyltransf_11"/>
    <property type="match status" value="1"/>
</dbReference>
<dbReference type="InterPro" id="IPR029063">
    <property type="entry name" value="SAM-dependent_MTases_sf"/>
</dbReference>
<reference evidence="5 6" key="1">
    <citation type="submission" date="2023-12" db="EMBL/GenBank/DDBJ databases">
        <title>Amycolatopsis sp. V23-08.</title>
        <authorList>
            <person name="Somphong A."/>
        </authorList>
    </citation>
    <scope>NUCLEOTIDE SEQUENCE [LARGE SCALE GENOMIC DNA]</scope>
    <source>
        <strain evidence="5 6">V23-08</strain>
    </source>
</reference>
<keyword evidence="1 5" id="KW-0489">Methyltransferase</keyword>
<accession>A0ABU5R6B3</accession>
<dbReference type="InterPro" id="IPR013216">
    <property type="entry name" value="Methyltransf_11"/>
</dbReference>
<sequence length="216" mass="23750">MYGLEAVLRRVRRRRARTASGDGEVAVTHDPWDDEAATFDEQPDHGLRDPEVRNAWAALLLPLLPPAAVVADLGCGTGSLSLLLAEAGHRVHGVDLSRRMLEEARKKAGTRVEFSHGDAADPPVDDHSCDVVLVRHVLWAMADPAAAVGTWVRLLKPGGRLVLVEGRWFTGAGLAAEECRRLVRVHRREVDVRPLDDPALWGGEITDERYLVTSLR</sequence>
<dbReference type="RefSeq" id="WP_323329198.1">
    <property type="nucleotide sequence ID" value="NZ_JAYFSI010000004.1"/>
</dbReference>
<keyword evidence="3" id="KW-0949">S-adenosyl-L-methionine</keyword>
<evidence type="ECO:0000256" key="2">
    <source>
        <dbReference type="ARBA" id="ARBA00022679"/>
    </source>
</evidence>
<dbReference type="PANTHER" id="PTHR43464:SF19">
    <property type="entry name" value="UBIQUINONE BIOSYNTHESIS O-METHYLTRANSFERASE, MITOCHONDRIAL"/>
    <property type="match status" value="1"/>
</dbReference>
<evidence type="ECO:0000259" key="4">
    <source>
        <dbReference type="Pfam" id="PF08241"/>
    </source>
</evidence>
<comment type="caution">
    <text evidence="5">The sequence shown here is derived from an EMBL/GenBank/DDBJ whole genome shotgun (WGS) entry which is preliminary data.</text>
</comment>
<organism evidence="5 6">
    <name type="scientific">Amycolatopsis heterodermiae</name>
    <dbReference type="NCBI Taxonomy" id="3110235"/>
    <lineage>
        <taxon>Bacteria</taxon>
        <taxon>Bacillati</taxon>
        <taxon>Actinomycetota</taxon>
        <taxon>Actinomycetes</taxon>
        <taxon>Pseudonocardiales</taxon>
        <taxon>Pseudonocardiaceae</taxon>
        <taxon>Amycolatopsis</taxon>
    </lineage>
</organism>
<gene>
    <name evidence="5" type="ORF">VA596_19650</name>
</gene>
<dbReference type="PANTHER" id="PTHR43464">
    <property type="entry name" value="METHYLTRANSFERASE"/>
    <property type="match status" value="1"/>
</dbReference>
<evidence type="ECO:0000256" key="3">
    <source>
        <dbReference type="ARBA" id="ARBA00022691"/>
    </source>
</evidence>
<dbReference type="GO" id="GO:0008168">
    <property type="term" value="F:methyltransferase activity"/>
    <property type="evidence" value="ECO:0007669"/>
    <property type="project" value="UniProtKB-KW"/>
</dbReference>
<feature type="domain" description="Methyltransferase type 11" evidence="4">
    <location>
        <begin position="72"/>
        <end position="163"/>
    </location>
</feature>
<proteinExistence type="predicted"/>
<dbReference type="EMBL" id="JAYFSI010000004">
    <property type="protein sequence ID" value="MEA5361762.1"/>
    <property type="molecule type" value="Genomic_DNA"/>
</dbReference>
<protein>
    <submittedName>
        <fullName evidence="5">Class I SAM-dependent methyltransferase</fullName>
    </submittedName>
</protein>
<dbReference type="Gene3D" id="3.40.50.150">
    <property type="entry name" value="Vaccinia Virus protein VP39"/>
    <property type="match status" value="1"/>
</dbReference>
<dbReference type="Proteomes" id="UP001304298">
    <property type="component" value="Unassembled WGS sequence"/>
</dbReference>
<keyword evidence="6" id="KW-1185">Reference proteome</keyword>